<organism evidence="1">
    <name type="scientific">Oryza brachyantha</name>
    <name type="common">malo sina</name>
    <dbReference type="NCBI Taxonomy" id="4533"/>
    <lineage>
        <taxon>Eukaryota</taxon>
        <taxon>Viridiplantae</taxon>
        <taxon>Streptophyta</taxon>
        <taxon>Embryophyta</taxon>
        <taxon>Tracheophyta</taxon>
        <taxon>Spermatophyta</taxon>
        <taxon>Magnoliopsida</taxon>
        <taxon>Liliopsida</taxon>
        <taxon>Poales</taxon>
        <taxon>Poaceae</taxon>
        <taxon>BOP clade</taxon>
        <taxon>Oryzoideae</taxon>
        <taxon>Oryzeae</taxon>
        <taxon>Oryzinae</taxon>
        <taxon>Oryza</taxon>
    </lineage>
</organism>
<evidence type="ECO:0000313" key="1">
    <source>
        <dbReference type="EnsemblPlants" id="OB10G10160.1"/>
    </source>
</evidence>
<dbReference type="EnsemblPlants" id="OB10G10160.1">
    <property type="protein sequence ID" value="OB10G10160.1"/>
    <property type="gene ID" value="OB10G10160"/>
</dbReference>
<dbReference type="Gramene" id="OB10G10160.1">
    <property type="protein sequence ID" value="OB10G10160.1"/>
    <property type="gene ID" value="OB10G10160"/>
</dbReference>
<sequence length="105" mass="11745">MVKEMTAERQARQRHDGPWLGLQCVIGSDIDEVLAHERLRGVVGDDTELDVGKGQAMKKQSAASPVMGLWACNFVWDPGPRGAQVGNKVDLYRQDQQPKERCIDR</sequence>
<reference evidence="1" key="2">
    <citation type="submission" date="2013-04" db="UniProtKB">
        <authorList>
            <consortium name="EnsemblPlants"/>
        </authorList>
    </citation>
    <scope>IDENTIFICATION</scope>
</reference>
<name>J3N0G8_ORYBR</name>
<evidence type="ECO:0000313" key="2">
    <source>
        <dbReference type="Proteomes" id="UP000006038"/>
    </source>
</evidence>
<reference evidence="1" key="1">
    <citation type="journal article" date="2013" name="Nat. Commun.">
        <title>Whole-genome sequencing of Oryza brachyantha reveals mechanisms underlying Oryza genome evolution.</title>
        <authorList>
            <person name="Chen J."/>
            <person name="Huang Q."/>
            <person name="Gao D."/>
            <person name="Wang J."/>
            <person name="Lang Y."/>
            <person name="Liu T."/>
            <person name="Li B."/>
            <person name="Bai Z."/>
            <person name="Luis Goicoechea J."/>
            <person name="Liang C."/>
            <person name="Chen C."/>
            <person name="Zhang W."/>
            <person name="Sun S."/>
            <person name="Liao Y."/>
            <person name="Zhang X."/>
            <person name="Yang L."/>
            <person name="Song C."/>
            <person name="Wang M."/>
            <person name="Shi J."/>
            <person name="Liu G."/>
            <person name="Liu J."/>
            <person name="Zhou H."/>
            <person name="Zhou W."/>
            <person name="Yu Q."/>
            <person name="An N."/>
            <person name="Chen Y."/>
            <person name="Cai Q."/>
            <person name="Wang B."/>
            <person name="Liu B."/>
            <person name="Min J."/>
            <person name="Huang Y."/>
            <person name="Wu H."/>
            <person name="Li Z."/>
            <person name="Zhang Y."/>
            <person name="Yin Y."/>
            <person name="Song W."/>
            <person name="Jiang J."/>
            <person name="Jackson S.A."/>
            <person name="Wing R.A."/>
            <person name="Wang J."/>
            <person name="Chen M."/>
        </authorList>
    </citation>
    <scope>NUCLEOTIDE SEQUENCE [LARGE SCALE GENOMIC DNA]</scope>
    <source>
        <strain evidence="1">cv. IRGC 101232</strain>
    </source>
</reference>
<keyword evidence="2" id="KW-1185">Reference proteome</keyword>
<dbReference type="Proteomes" id="UP000006038">
    <property type="component" value="Chromosome 10"/>
</dbReference>
<protein>
    <submittedName>
        <fullName evidence="1">Uncharacterized protein</fullName>
    </submittedName>
</protein>
<dbReference type="HOGENOM" id="CLU_2240728_0_0_1"/>
<dbReference type="AlphaFoldDB" id="J3N0G8"/>
<accession>J3N0G8</accession>
<proteinExistence type="predicted"/>